<sequence length="210" mass="22588">MFELVKAGGLMMGPIILASIIAAAIFLERLWTLQPKRVLPAELTEKVWRWVEQRQIQDKHIAALQQNSPLGRILAAGLANRHRDRSVIKESIEDTGRHVVHELDRFIGALGTIAAISPLMGLLGTVMGMIRAFNVITTAGVGNPTLLAGGIAEALITTAAGLTVAIPALIGYKYLRGRVDGLVVQMEKEAIKLVQAMDEQGAAVALQRAS</sequence>
<evidence type="ECO:0000256" key="1">
    <source>
        <dbReference type="ARBA" id="ARBA00004651"/>
    </source>
</evidence>
<feature type="transmembrane region" description="Helical" evidence="7">
    <location>
        <begin position="6"/>
        <end position="27"/>
    </location>
</feature>
<dbReference type="Proteomes" id="UP000070250">
    <property type="component" value="Chromosome"/>
</dbReference>
<gene>
    <name evidence="9" type="ORF">ACG33_09285</name>
</gene>
<dbReference type="STRING" id="465721.ACG33_09285"/>
<dbReference type="PATRIC" id="fig|465721.4.peg.1974"/>
<dbReference type="InterPro" id="IPR002898">
    <property type="entry name" value="MotA_ExbB_proton_chnl"/>
</dbReference>
<evidence type="ECO:0000313" key="9">
    <source>
        <dbReference type="EMBL" id="AMN47283.1"/>
    </source>
</evidence>
<dbReference type="AlphaFoldDB" id="A0A127FA37"/>
<keyword evidence="6" id="KW-0813">Transport</keyword>
<reference evidence="9 10" key="1">
    <citation type="submission" date="2015-06" db="EMBL/GenBank/DDBJ databases">
        <title>A Comprehensive Approach to Explore the Metabolic and Phylogenetic Diversity of Bacterial Steroid Degradation in the Environment: Testosterone as an Example.</title>
        <authorList>
            <person name="Yang F.-C."/>
            <person name="Chen Y.-L."/>
            <person name="Yu C.-P."/>
            <person name="Tang S.-L."/>
            <person name="Wang P.-H."/>
            <person name="Ismail W."/>
            <person name="Wang C.-H."/>
            <person name="Yang C.-Y."/>
            <person name="Chiang Y.-R."/>
        </authorList>
    </citation>
    <scope>NUCLEOTIDE SEQUENCE [LARGE SCALE GENOMIC DNA]</scope>
    <source>
        <strain evidence="9 10">DSM 18526</strain>
    </source>
</reference>
<keyword evidence="10" id="KW-1185">Reference proteome</keyword>
<evidence type="ECO:0000256" key="5">
    <source>
        <dbReference type="ARBA" id="ARBA00023136"/>
    </source>
</evidence>
<dbReference type="RefSeq" id="WP_066920616.1">
    <property type="nucleotide sequence ID" value="NZ_CP011971.1"/>
</dbReference>
<protein>
    <submittedName>
        <fullName evidence="9">Biopolymer transporter ExbB</fullName>
    </submittedName>
</protein>
<comment type="subcellular location">
    <subcellularLocation>
        <location evidence="1">Cell membrane</location>
        <topology evidence="1">Multi-pass membrane protein</topology>
    </subcellularLocation>
    <subcellularLocation>
        <location evidence="6">Membrane</location>
        <topology evidence="6">Multi-pass membrane protein</topology>
    </subcellularLocation>
</comment>
<comment type="similarity">
    <text evidence="6">Belongs to the exbB/tolQ family.</text>
</comment>
<dbReference type="Pfam" id="PF01618">
    <property type="entry name" value="MotA_ExbB"/>
    <property type="match status" value="1"/>
</dbReference>
<keyword evidence="5 7" id="KW-0472">Membrane</keyword>
<evidence type="ECO:0000313" key="10">
    <source>
        <dbReference type="Proteomes" id="UP000070250"/>
    </source>
</evidence>
<evidence type="ECO:0000256" key="4">
    <source>
        <dbReference type="ARBA" id="ARBA00022989"/>
    </source>
</evidence>
<accession>A0A127FA37</accession>
<feature type="domain" description="MotA/TolQ/ExbB proton channel" evidence="8">
    <location>
        <begin position="66"/>
        <end position="187"/>
    </location>
</feature>
<keyword evidence="3 7" id="KW-0812">Transmembrane</keyword>
<dbReference type="KEGG" id="sdf:ACG33_09285"/>
<dbReference type="GO" id="GO:0017038">
    <property type="term" value="P:protein import"/>
    <property type="evidence" value="ECO:0007669"/>
    <property type="project" value="TreeGrafter"/>
</dbReference>
<evidence type="ECO:0000256" key="2">
    <source>
        <dbReference type="ARBA" id="ARBA00022475"/>
    </source>
</evidence>
<dbReference type="OrthoDB" id="4045at2"/>
<dbReference type="PANTHER" id="PTHR30625">
    <property type="entry name" value="PROTEIN TOLQ"/>
    <property type="match status" value="1"/>
</dbReference>
<name>A0A127FA37_STEDE</name>
<dbReference type="InterPro" id="IPR050790">
    <property type="entry name" value="ExbB/TolQ_transport"/>
</dbReference>
<organism evidence="9 10">
    <name type="scientific">Steroidobacter denitrificans</name>
    <dbReference type="NCBI Taxonomy" id="465721"/>
    <lineage>
        <taxon>Bacteria</taxon>
        <taxon>Pseudomonadati</taxon>
        <taxon>Pseudomonadota</taxon>
        <taxon>Gammaproteobacteria</taxon>
        <taxon>Steroidobacterales</taxon>
        <taxon>Steroidobacteraceae</taxon>
        <taxon>Steroidobacter</taxon>
    </lineage>
</organism>
<evidence type="ECO:0000259" key="8">
    <source>
        <dbReference type="Pfam" id="PF01618"/>
    </source>
</evidence>
<keyword evidence="4 7" id="KW-1133">Transmembrane helix</keyword>
<evidence type="ECO:0000256" key="3">
    <source>
        <dbReference type="ARBA" id="ARBA00022692"/>
    </source>
</evidence>
<keyword evidence="6" id="KW-0653">Protein transport</keyword>
<dbReference type="GO" id="GO:0005886">
    <property type="term" value="C:plasma membrane"/>
    <property type="evidence" value="ECO:0007669"/>
    <property type="project" value="UniProtKB-SubCell"/>
</dbReference>
<dbReference type="EMBL" id="CP011971">
    <property type="protein sequence ID" value="AMN47283.1"/>
    <property type="molecule type" value="Genomic_DNA"/>
</dbReference>
<feature type="transmembrane region" description="Helical" evidence="7">
    <location>
        <begin position="150"/>
        <end position="172"/>
    </location>
</feature>
<dbReference type="PANTHER" id="PTHR30625:SF11">
    <property type="entry name" value="MOTA_TOLQ_EXBB PROTON CHANNEL DOMAIN-CONTAINING PROTEIN"/>
    <property type="match status" value="1"/>
</dbReference>
<keyword evidence="2" id="KW-1003">Cell membrane</keyword>
<evidence type="ECO:0000256" key="7">
    <source>
        <dbReference type="SAM" id="Phobius"/>
    </source>
</evidence>
<proteinExistence type="inferred from homology"/>
<evidence type="ECO:0000256" key="6">
    <source>
        <dbReference type="RuleBase" id="RU004057"/>
    </source>
</evidence>
<feature type="transmembrane region" description="Helical" evidence="7">
    <location>
        <begin position="106"/>
        <end position="130"/>
    </location>
</feature>